<name>A0AAE3W634_9ACTN</name>
<proteinExistence type="predicted"/>
<dbReference type="EMBL" id="JAUSUZ010000001">
    <property type="protein sequence ID" value="MDQ0370568.1"/>
    <property type="molecule type" value="Genomic_DNA"/>
</dbReference>
<dbReference type="RefSeq" id="WP_307246630.1">
    <property type="nucleotide sequence ID" value="NZ_JAUSUZ010000001.1"/>
</dbReference>
<evidence type="ECO:0000313" key="2">
    <source>
        <dbReference type="Proteomes" id="UP001240236"/>
    </source>
</evidence>
<sequence>MSTEATHAIFAVAATNAWVHVYRDVKTLLAETDMGAGHEPTVTNTIEFFNASGKRLLPAFGRDWTLVDLTESGDPADPEAVHARITTVIERTKTMIREHADDFRQAGFDPEQTIAQLPATAGRSLAEIADDLEPNFGALTDPPAVRSLVMMTQGSALHMLLCHSW</sequence>
<protein>
    <submittedName>
        <fullName evidence="1">Uncharacterized protein</fullName>
    </submittedName>
</protein>
<dbReference type="AlphaFoldDB" id="A0AAE3W634"/>
<evidence type="ECO:0000313" key="1">
    <source>
        <dbReference type="EMBL" id="MDQ0370568.1"/>
    </source>
</evidence>
<keyword evidence="2" id="KW-1185">Reference proteome</keyword>
<dbReference type="Proteomes" id="UP001240236">
    <property type="component" value="Unassembled WGS sequence"/>
</dbReference>
<comment type="caution">
    <text evidence="1">The sequence shown here is derived from an EMBL/GenBank/DDBJ whole genome shotgun (WGS) entry which is preliminary data.</text>
</comment>
<gene>
    <name evidence="1" type="ORF">J2S42_007237</name>
</gene>
<reference evidence="1 2" key="1">
    <citation type="submission" date="2023-07" db="EMBL/GenBank/DDBJ databases">
        <title>Sequencing the genomes of 1000 actinobacteria strains.</title>
        <authorList>
            <person name="Klenk H.-P."/>
        </authorList>
    </citation>
    <scope>NUCLEOTIDE SEQUENCE [LARGE SCALE GENOMIC DNA]</scope>
    <source>
        <strain evidence="1 2">DSM 44709</strain>
    </source>
</reference>
<organism evidence="1 2">
    <name type="scientific">Catenuloplanes indicus</name>
    <dbReference type="NCBI Taxonomy" id="137267"/>
    <lineage>
        <taxon>Bacteria</taxon>
        <taxon>Bacillati</taxon>
        <taxon>Actinomycetota</taxon>
        <taxon>Actinomycetes</taxon>
        <taxon>Micromonosporales</taxon>
        <taxon>Micromonosporaceae</taxon>
        <taxon>Catenuloplanes</taxon>
    </lineage>
</organism>
<accession>A0AAE3W634</accession>